<evidence type="ECO:0000313" key="1">
    <source>
        <dbReference type="EMBL" id="ANB18038.1"/>
    </source>
</evidence>
<dbReference type="Proteomes" id="UP000076830">
    <property type="component" value="Chromosome"/>
</dbReference>
<reference evidence="1 2" key="1">
    <citation type="submission" date="2016-04" db="EMBL/GenBank/DDBJ databases">
        <title>Complete genome sequence of Dokdonella koreensis DS-123T.</title>
        <authorList>
            <person name="Kim J.F."/>
            <person name="Lee H."/>
            <person name="Kwak M.-J."/>
        </authorList>
    </citation>
    <scope>NUCLEOTIDE SEQUENCE [LARGE SCALE GENOMIC DNA]</scope>
    <source>
        <strain evidence="1 2">DS-123</strain>
    </source>
</reference>
<dbReference type="OrthoDB" id="5952859at2"/>
<keyword evidence="2" id="KW-1185">Reference proteome</keyword>
<sequence>MSSRPRTASWQAAMPVLGEGSAGCRIHHNKGFPMSSIKRSRRELAGRAAMLLGVALGATAMAPPADAADYTVYAGSSVTASDRYWTPAAYLDVAGERRQTGRFTWRPVASLGWIGARDQRAELDRNVAVAAVGVSLVDWWKRAFVSFQVGYAGRTTEALSSHGQFVSSLGWQGDHVALMVRHVSNGNVFGGRNLGETLFMVGVTF</sequence>
<dbReference type="PROSITE" id="PS51318">
    <property type="entry name" value="TAT"/>
    <property type="match status" value="1"/>
</dbReference>
<accession>A0A160DUA6</accession>
<gene>
    <name evidence="1" type="ORF">I596_2018</name>
</gene>
<organism evidence="1 2">
    <name type="scientific">Dokdonella koreensis DS-123</name>
    <dbReference type="NCBI Taxonomy" id="1300342"/>
    <lineage>
        <taxon>Bacteria</taxon>
        <taxon>Pseudomonadati</taxon>
        <taxon>Pseudomonadota</taxon>
        <taxon>Gammaproteobacteria</taxon>
        <taxon>Lysobacterales</taxon>
        <taxon>Rhodanobacteraceae</taxon>
        <taxon>Dokdonella</taxon>
    </lineage>
</organism>
<dbReference type="AlphaFoldDB" id="A0A160DUA6"/>
<dbReference type="STRING" id="1300342.I596_2018"/>
<dbReference type="RefSeq" id="WP_150132096.1">
    <property type="nucleotide sequence ID" value="NZ_CP015249.1"/>
</dbReference>
<evidence type="ECO:0000313" key="2">
    <source>
        <dbReference type="Proteomes" id="UP000076830"/>
    </source>
</evidence>
<protein>
    <submittedName>
        <fullName evidence="1">Lipid A 3-O-deacylase PagL</fullName>
    </submittedName>
</protein>
<dbReference type="InterPro" id="IPR006311">
    <property type="entry name" value="TAT_signal"/>
</dbReference>
<dbReference type="EMBL" id="CP015249">
    <property type="protein sequence ID" value="ANB18038.1"/>
    <property type="molecule type" value="Genomic_DNA"/>
</dbReference>
<dbReference type="KEGG" id="dko:I596_2018"/>
<name>A0A160DUA6_9GAMM</name>
<proteinExistence type="predicted"/>